<keyword evidence="2" id="KW-0175">Coiled coil</keyword>
<feature type="signal peptide" evidence="3">
    <location>
        <begin position="1"/>
        <end position="31"/>
    </location>
</feature>
<dbReference type="Pfam" id="PF13174">
    <property type="entry name" value="TPR_6"/>
    <property type="match status" value="4"/>
</dbReference>
<reference evidence="5 6" key="1">
    <citation type="submission" date="2019-08" db="EMBL/GenBank/DDBJ databases">
        <title>Deep-cultivation of Planctomycetes and their phenomic and genomic characterization uncovers novel biology.</title>
        <authorList>
            <person name="Wiegand S."/>
            <person name="Jogler M."/>
            <person name="Boedeker C."/>
            <person name="Pinto D."/>
            <person name="Vollmers J."/>
            <person name="Rivas-Marin E."/>
            <person name="Kohn T."/>
            <person name="Peeters S.H."/>
            <person name="Heuer A."/>
            <person name="Rast P."/>
            <person name="Oberbeckmann S."/>
            <person name="Bunk B."/>
            <person name="Jeske O."/>
            <person name="Meyerdierks A."/>
            <person name="Storesund J.E."/>
            <person name="Kallscheuer N."/>
            <person name="Luecker S."/>
            <person name="Lage O.M."/>
            <person name="Pohl T."/>
            <person name="Merkel B.J."/>
            <person name="Hornburger P."/>
            <person name="Mueller R.-W."/>
            <person name="Bruemmer F."/>
            <person name="Labrenz M."/>
            <person name="Spormann A.M."/>
            <person name="Op den Camp H."/>
            <person name="Overmann J."/>
            <person name="Amann R."/>
            <person name="Jetten M.S.M."/>
            <person name="Mascher T."/>
            <person name="Medema M.H."/>
            <person name="Devos D.P."/>
            <person name="Kaster A.-K."/>
            <person name="Ovreas L."/>
            <person name="Rohde M."/>
            <person name="Galperin M.Y."/>
            <person name="Jogler C."/>
        </authorList>
    </citation>
    <scope>NUCLEOTIDE SEQUENCE [LARGE SCALE GENOMIC DNA]</scope>
    <source>
        <strain evidence="5 6">UC8</strain>
    </source>
</reference>
<gene>
    <name evidence="5" type="ORF">UC8_53030</name>
</gene>
<dbReference type="PANTHER" id="PTHR12558:SF13">
    <property type="entry name" value="CELL DIVISION CYCLE PROTEIN 27 HOMOLOG"/>
    <property type="match status" value="1"/>
</dbReference>
<dbReference type="InterPro" id="IPR019734">
    <property type="entry name" value="TPR_rpt"/>
</dbReference>
<feature type="repeat" description="TPR" evidence="1">
    <location>
        <begin position="758"/>
        <end position="791"/>
    </location>
</feature>
<dbReference type="PROSITE" id="PS50005">
    <property type="entry name" value="TPR"/>
    <property type="match status" value="1"/>
</dbReference>
<evidence type="ECO:0000256" key="3">
    <source>
        <dbReference type="SAM" id="SignalP"/>
    </source>
</evidence>
<keyword evidence="3" id="KW-0732">Signal</keyword>
<dbReference type="SUPFAM" id="SSF48452">
    <property type="entry name" value="TPR-like"/>
    <property type="match status" value="5"/>
</dbReference>
<dbReference type="KEGG" id="rul:UC8_53030"/>
<dbReference type="RefSeq" id="WP_084427979.1">
    <property type="nucleotide sequence ID" value="NZ_CP042914.1"/>
</dbReference>
<proteinExistence type="predicted"/>
<sequence length="1095" mass="121288" precursor="true">MQLSHSAARCLVLVFVGMLCLSLGRVPTAQAAEKSSQAAIAKYADAANFQTNGAMDLAIAAWQEFLKEFPQDPLVPKAAHYLGVCFMQKEPADYQAAADAFQRALKDTKYDLREESLANRGWCLYAASGEGIQPGEPRKPEPLREAIAGFKQLKQEFPKSQFLDQAYFFSGEAAYALGDSQQAIAFYDSMLKLPKAAESPLRCDALYARGVAQEELDDFDGALKSYRDLLASCAESDAALAAEVQVRMGDVLIMRKENDAAAAVFAEVAQRGGENAAYAMFRRAFALAQASKSAEAAQAYEQVIAKHPQSRYAAAAILASAQSSYIAGDIDTARKRFQQVLDGDSRAEATEAAHWLAQIALRKGDAAAAEKIAVDQIKKGVEGPYALTLKLDQAEAMSLDPEKAAASLDLFAAVYREDPQSPLAPRALYSAAFAALQSGNLQRAVDLSGEFMKRFDQDTLANDVRYIDAEAKLLAGKHADSAAAYAALLKRSKDNPQRPVWVLRGATAAYLAGKYDDAIEVAQRELQSLQSDAQKAEAHFLIGASHLFAQRPDKAIAELQACRKQDPSWPKGDEAMLLLGQAQQQAGDQAAATATWRELIKTYDKKRMADQAYFRLGQQAAGGKDYDAAIAAYSQILQRNNDPGLIPYALFNKGWCLLQQDKPDEARPLLKKMLDEYESHPLRDEAQLAYGVTLRKMEDLDPAEQQLRAIIDSKPEGNALGHALYELAQIELKRDQPGESAKLLRRLVSEVPSYPAMERVLYDLAWSLKEEGNKSEAAKYFQQLITKYPQNALAAEASYFIAEQEYAKQDWKAAATAFGRAAEITSDAELSEKALYNQGWSLFRIPDYKAAEVVFAQQAKQHPEGKLSLDALLMTGESRFKLKRYESAVEVFTAARQKIEAANETSTTVTDEDQQQIRELVYLHGGQSLGQLEKWRQAIDWFDALRERFPTTDYLPQVFFQTGFAHQQLGDDDQALKLYGQVAGKYRDETAARCRFMMGEVYFSRRDLAKAIPEFQRVMYGFGAEKAPPGIKNWQAKSGYEAGRCAELLIQSTSGARKQNAIKYARQFFGFVVEKHPQHELAAKARERLEVLKRL</sequence>
<dbReference type="EMBL" id="CP042914">
    <property type="protein sequence ID" value="QEG43256.1"/>
    <property type="molecule type" value="Genomic_DNA"/>
</dbReference>
<dbReference type="Pfam" id="PF13432">
    <property type="entry name" value="TPR_16"/>
    <property type="match status" value="4"/>
</dbReference>
<accession>A0A5B9R1G0</accession>
<keyword evidence="6" id="KW-1185">Reference proteome</keyword>
<dbReference type="AlphaFoldDB" id="A0A5B9R1G0"/>
<evidence type="ECO:0000313" key="6">
    <source>
        <dbReference type="Proteomes" id="UP000325286"/>
    </source>
</evidence>
<dbReference type="PANTHER" id="PTHR12558">
    <property type="entry name" value="CELL DIVISION CYCLE 16,23,27"/>
    <property type="match status" value="1"/>
</dbReference>
<evidence type="ECO:0000256" key="2">
    <source>
        <dbReference type="SAM" id="Coils"/>
    </source>
</evidence>
<dbReference type="Gene3D" id="1.25.40.10">
    <property type="entry name" value="Tetratricopeptide repeat domain"/>
    <property type="match status" value="9"/>
</dbReference>
<name>A0A5B9R1G0_9BACT</name>
<dbReference type="Proteomes" id="UP000325286">
    <property type="component" value="Chromosome"/>
</dbReference>
<dbReference type="InterPro" id="IPR018704">
    <property type="entry name" value="SecYEG/CpoB_TPR"/>
</dbReference>
<keyword evidence="1" id="KW-0802">TPR repeat</keyword>
<protein>
    <submittedName>
        <fullName evidence="5">Tol-pal system protein YbgF</fullName>
    </submittedName>
</protein>
<feature type="domain" description="Ancillary SecYEG translocon subunit/Cell division coordinator CpoB TPR" evidence="4">
    <location>
        <begin position="272"/>
        <end position="371"/>
    </location>
</feature>
<dbReference type="Pfam" id="PF09976">
    <property type="entry name" value="TPR_21"/>
    <property type="match status" value="1"/>
</dbReference>
<feature type="coiled-coil region" evidence="2">
    <location>
        <begin position="512"/>
        <end position="539"/>
    </location>
</feature>
<evidence type="ECO:0000313" key="5">
    <source>
        <dbReference type="EMBL" id="QEG43256.1"/>
    </source>
</evidence>
<dbReference type="InterPro" id="IPR011990">
    <property type="entry name" value="TPR-like_helical_dom_sf"/>
</dbReference>
<organism evidence="5 6">
    <name type="scientific">Roseimaritima ulvae</name>
    <dbReference type="NCBI Taxonomy" id="980254"/>
    <lineage>
        <taxon>Bacteria</taxon>
        <taxon>Pseudomonadati</taxon>
        <taxon>Planctomycetota</taxon>
        <taxon>Planctomycetia</taxon>
        <taxon>Pirellulales</taxon>
        <taxon>Pirellulaceae</taxon>
        <taxon>Roseimaritima</taxon>
    </lineage>
</organism>
<feature type="chain" id="PRO_5023040479" evidence="3">
    <location>
        <begin position="32"/>
        <end position="1095"/>
    </location>
</feature>
<dbReference type="SMART" id="SM00028">
    <property type="entry name" value="TPR"/>
    <property type="match status" value="16"/>
</dbReference>
<evidence type="ECO:0000256" key="1">
    <source>
        <dbReference type="PROSITE-ProRule" id="PRU00339"/>
    </source>
</evidence>
<evidence type="ECO:0000259" key="4">
    <source>
        <dbReference type="Pfam" id="PF09976"/>
    </source>
</evidence>